<gene>
    <name evidence="1" type="ORF">G7070_15150</name>
</gene>
<dbReference type="RefSeq" id="WP_166234424.1">
    <property type="nucleotide sequence ID" value="NZ_CP049865.1"/>
</dbReference>
<dbReference type="EMBL" id="CP049865">
    <property type="protein sequence ID" value="QIK73355.1"/>
    <property type="molecule type" value="Genomic_DNA"/>
</dbReference>
<reference evidence="1 2" key="1">
    <citation type="submission" date="2020-03" db="EMBL/GenBank/DDBJ databases">
        <title>Propioniciclava sp. nov., isolated from Hydrophilus acuminatus.</title>
        <authorList>
            <person name="Hyun D.-W."/>
            <person name="Bae J.-W."/>
        </authorList>
    </citation>
    <scope>NUCLEOTIDE SEQUENCE [LARGE SCALE GENOMIC DNA]</scope>
    <source>
        <strain evidence="1 2">HDW11</strain>
    </source>
</reference>
<name>A0A6G7Y971_9ACTN</name>
<protein>
    <submittedName>
        <fullName evidence="1">Uncharacterized protein</fullName>
    </submittedName>
</protein>
<evidence type="ECO:0000313" key="2">
    <source>
        <dbReference type="Proteomes" id="UP000501058"/>
    </source>
</evidence>
<sequence>MPLDTNAFAGLNRGYYAIVIPGQKSRDESYAVCDAIGTPRGDHCYPREIQGPR</sequence>
<organism evidence="1 2">
    <name type="scientific">Propioniciclava coleopterorum</name>
    <dbReference type="NCBI Taxonomy" id="2714937"/>
    <lineage>
        <taxon>Bacteria</taxon>
        <taxon>Bacillati</taxon>
        <taxon>Actinomycetota</taxon>
        <taxon>Actinomycetes</taxon>
        <taxon>Propionibacteriales</taxon>
        <taxon>Propionibacteriaceae</taxon>
        <taxon>Propioniciclava</taxon>
    </lineage>
</organism>
<accession>A0A6G7Y971</accession>
<evidence type="ECO:0000313" key="1">
    <source>
        <dbReference type="EMBL" id="QIK73355.1"/>
    </source>
</evidence>
<dbReference type="Proteomes" id="UP000501058">
    <property type="component" value="Chromosome"/>
</dbReference>
<dbReference type="KEGG" id="prv:G7070_15150"/>
<proteinExistence type="predicted"/>
<keyword evidence="2" id="KW-1185">Reference proteome</keyword>
<dbReference type="AlphaFoldDB" id="A0A6G7Y971"/>